<reference evidence="2 3" key="1">
    <citation type="submission" date="2022-11" db="EMBL/GenBank/DDBJ databases">
        <title>Spartinivicinus poritis sp. nov., isolated from scleractinian coral Porites lutea.</title>
        <authorList>
            <person name="Zhang G."/>
            <person name="Cai L."/>
            <person name="Wei Q."/>
        </authorList>
    </citation>
    <scope>NUCLEOTIDE SEQUENCE [LARGE SCALE GENOMIC DNA]</scope>
    <source>
        <strain evidence="2 3">A2-2</strain>
    </source>
</reference>
<dbReference type="RefSeq" id="WP_274687444.1">
    <property type="nucleotide sequence ID" value="NZ_JAPMOU010000003.1"/>
</dbReference>
<evidence type="ECO:0000313" key="2">
    <source>
        <dbReference type="EMBL" id="MDE1461074.1"/>
    </source>
</evidence>
<keyword evidence="1" id="KW-0472">Membrane</keyword>
<organism evidence="2 3">
    <name type="scientific">Spartinivicinus poritis</name>
    <dbReference type="NCBI Taxonomy" id="2994640"/>
    <lineage>
        <taxon>Bacteria</taxon>
        <taxon>Pseudomonadati</taxon>
        <taxon>Pseudomonadota</taxon>
        <taxon>Gammaproteobacteria</taxon>
        <taxon>Oceanospirillales</taxon>
        <taxon>Zooshikellaceae</taxon>
        <taxon>Spartinivicinus</taxon>
    </lineage>
</organism>
<sequence length="202" mass="22635">MMYMLLGGAILLFALLIVLLGIKLLVGGNWLVGWLKGNLALLVTALGIGLGWGALDLFSYQPLRYNQQVATIDFIKQGDNKYRMSLLQPNTKLFTQVVFGEKWQLSARVFQVSPQLLGFGMSPGFRLDKLAIQQGDKLSTQWIRDSEYGFDLWAVMNHLQWTEPTVTTAHHVSDWLEVTDKLSFSVVVTATGLKIEATETEQ</sequence>
<comment type="caution">
    <text evidence="2">The sequence shown here is derived from an EMBL/GenBank/DDBJ whole genome shotgun (WGS) entry which is preliminary data.</text>
</comment>
<dbReference type="EMBL" id="JAPMOU010000003">
    <property type="protein sequence ID" value="MDE1461074.1"/>
    <property type="molecule type" value="Genomic_DNA"/>
</dbReference>
<dbReference type="Proteomes" id="UP001528823">
    <property type="component" value="Unassembled WGS sequence"/>
</dbReference>
<evidence type="ECO:0000256" key="1">
    <source>
        <dbReference type="SAM" id="Phobius"/>
    </source>
</evidence>
<keyword evidence="3" id="KW-1185">Reference proteome</keyword>
<name>A0ABT5U3Y4_9GAMM</name>
<feature type="transmembrane region" description="Helical" evidence="1">
    <location>
        <begin position="37"/>
        <end position="58"/>
    </location>
</feature>
<gene>
    <name evidence="2" type="ORF">ORQ98_03740</name>
</gene>
<keyword evidence="1" id="KW-1133">Transmembrane helix</keyword>
<protein>
    <submittedName>
        <fullName evidence="2">Uncharacterized protein</fullName>
    </submittedName>
</protein>
<keyword evidence="1" id="KW-0812">Transmembrane</keyword>
<accession>A0ABT5U3Y4</accession>
<proteinExistence type="predicted"/>
<evidence type="ECO:0000313" key="3">
    <source>
        <dbReference type="Proteomes" id="UP001528823"/>
    </source>
</evidence>